<organism evidence="3 4">
    <name type="scientific">Caryophanon tenue</name>
    <dbReference type="NCBI Taxonomy" id="33978"/>
    <lineage>
        <taxon>Bacteria</taxon>
        <taxon>Bacillati</taxon>
        <taxon>Bacillota</taxon>
        <taxon>Bacilli</taxon>
        <taxon>Bacillales</taxon>
        <taxon>Caryophanaceae</taxon>
        <taxon>Caryophanon</taxon>
    </lineage>
</organism>
<dbReference type="RefSeq" id="WP_066542852.1">
    <property type="nucleotide sequence ID" value="NZ_MASJ01000003.1"/>
</dbReference>
<comment type="caution">
    <text evidence="3">The sequence shown here is derived from an EMBL/GenBank/DDBJ whole genome shotgun (WGS) entry which is preliminary data.</text>
</comment>
<dbReference type="STRING" id="33978.A6M13_08720"/>
<accession>A0A1C0YJN2</accession>
<dbReference type="InterPro" id="IPR001119">
    <property type="entry name" value="SLH_dom"/>
</dbReference>
<keyword evidence="1" id="KW-0732">Signal</keyword>
<evidence type="ECO:0000256" key="1">
    <source>
        <dbReference type="SAM" id="SignalP"/>
    </source>
</evidence>
<sequence length="225" mass="24297">MKRLMKKGAALLAAVTIATTIVAPQASAASFKDIGGYSATTQAQINMLAQMGIVKGTTPTTFSPAVEMSRGQVVKLLGRFLIENGLAKVPSDWKTKQRFKDVSTGAKDQELLMYGSVVYDKGIFVGSNGYLMTSDSLTRENMALLMDRTAKVLTGKSFVDMHKAEGTKHQVSDLSSAKAEAREAIAAMNALGVSTVSKYKPKTHLQRVHLVTFLSNALDVAMKYR</sequence>
<evidence type="ECO:0000313" key="4">
    <source>
        <dbReference type="Proteomes" id="UP000093199"/>
    </source>
</evidence>
<dbReference type="PROSITE" id="PS51272">
    <property type="entry name" value="SLH"/>
    <property type="match status" value="1"/>
</dbReference>
<dbReference type="OrthoDB" id="2839183at2"/>
<proteinExistence type="predicted"/>
<evidence type="ECO:0000313" key="3">
    <source>
        <dbReference type="EMBL" id="OCS87392.1"/>
    </source>
</evidence>
<gene>
    <name evidence="3" type="ORF">A6M13_08720</name>
</gene>
<feature type="domain" description="SLH" evidence="2">
    <location>
        <begin position="28"/>
        <end position="91"/>
    </location>
</feature>
<dbReference type="EMBL" id="MASJ01000003">
    <property type="protein sequence ID" value="OCS87392.1"/>
    <property type="molecule type" value="Genomic_DNA"/>
</dbReference>
<dbReference type="Pfam" id="PF00395">
    <property type="entry name" value="SLH"/>
    <property type="match status" value="1"/>
</dbReference>
<reference evidence="3 4" key="1">
    <citation type="submission" date="2016-07" db="EMBL/GenBank/DDBJ databases">
        <title>Caryophanon tenue genome sequencing.</title>
        <authorList>
            <person name="Verma A."/>
            <person name="Pal Y."/>
            <person name="Krishnamurthi S."/>
        </authorList>
    </citation>
    <scope>NUCLEOTIDE SEQUENCE [LARGE SCALE GENOMIC DNA]</scope>
    <source>
        <strain evidence="3 4">DSM 14152</strain>
    </source>
</reference>
<feature type="signal peptide" evidence="1">
    <location>
        <begin position="1"/>
        <end position="28"/>
    </location>
</feature>
<protein>
    <recommendedName>
        <fullName evidence="2">SLH domain-containing protein</fullName>
    </recommendedName>
</protein>
<name>A0A1C0YJN2_9BACL</name>
<evidence type="ECO:0000259" key="2">
    <source>
        <dbReference type="PROSITE" id="PS51272"/>
    </source>
</evidence>
<keyword evidence="4" id="KW-1185">Reference proteome</keyword>
<feature type="chain" id="PRO_5008649125" description="SLH domain-containing protein" evidence="1">
    <location>
        <begin position="29"/>
        <end position="225"/>
    </location>
</feature>
<dbReference type="AlphaFoldDB" id="A0A1C0YJN2"/>
<dbReference type="Proteomes" id="UP000093199">
    <property type="component" value="Unassembled WGS sequence"/>
</dbReference>